<evidence type="ECO:0000259" key="2">
    <source>
        <dbReference type="PROSITE" id="PS51029"/>
    </source>
</evidence>
<organism evidence="3">
    <name type="scientific">Ooceraea biroi</name>
    <name type="common">Clonal raider ant</name>
    <name type="synonym">Cerapachys biroi</name>
    <dbReference type="NCBI Taxonomy" id="2015173"/>
    <lineage>
        <taxon>Eukaryota</taxon>
        <taxon>Metazoa</taxon>
        <taxon>Ecdysozoa</taxon>
        <taxon>Arthropoda</taxon>
        <taxon>Hexapoda</taxon>
        <taxon>Insecta</taxon>
        <taxon>Pterygota</taxon>
        <taxon>Neoptera</taxon>
        <taxon>Endopterygota</taxon>
        <taxon>Hymenoptera</taxon>
        <taxon>Apocrita</taxon>
        <taxon>Aculeata</taxon>
        <taxon>Formicoidea</taxon>
        <taxon>Formicidae</taxon>
        <taxon>Dorylinae</taxon>
        <taxon>Ooceraea</taxon>
    </lineage>
</organism>
<name>A0A3L8DLS0_OOCBI</name>
<dbReference type="EMBL" id="QOIP01000007">
    <property type="protein sequence ID" value="RLU20859.1"/>
    <property type="molecule type" value="Genomic_DNA"/>
</dbReference>
<dbReference type="PANTHER" id="PTHR21505">
    <property type="entry name" value="MADF DOMAIN-CONTAINING PROTEIN-RELATED"/>
    <property type="match status" value="1"/>
</dbReference>
<dbReference type="Pfam" id="PF10545">
    <property type="entry name" value="MADF_DNA_bdg"/>
    <property type="match status" value="1"/>
</dbReference>
<evidence type="ECO:0000313" key="3">
    <source>
        <dbReference type="EMBL" id="RLU20859.1"/>
    </source>
</evidence>
<accession>A0A3L8DLS0</accession>
<dbReference type="InterPro" id="IPR006578">
    <property type="entry name" value="MADF-dom"/>
</dbReference>
<dbReference type="SMART" id="SM00595">
    <property type="entry name" value="MADF"/>
    <property type="match status" value="1"/>
</dbReference>
<feature type="region of interest" description="Disordered" evidence="1">
    <location>
        <begin position="153"/>
        <end position="172"/>
    </location>
</feature>
<sequence length="256" mass="29667">MDNKDNVKILLMLYQQHPCLYVTKCVEHHNRMKRDKALQIICKQYTDLTGQPLTVNIAKKKINNLRSQYLEQLNKIKQSKSSGASTDDIYTPTWWLFEDMSFLNPHIAQRKGESSIMISNSQSELLEHETSKNEIEDLQFRDVCNILNTDYDSENTNPNVQSPSCSINSSTSSNTASLIKKKRKKSVYSNETCTDKNNFWTIASKSLQSISETEKPDGIKHWILYIESELRKISDQKKLKRLQRKIINLIDIEDSD</sequence>
<feature type="compositionally biased region" description="Low complexity" evidence="1">
    <location>
        <begin position="162"/>
        <end position="172"/>
    </location>
</feature>
<dbReference type="PANTHER" id="PTHR21505:SF12">
    <property type="entry name" value="MADF DOMAIN-CONTAINING PROTEIN-RELATED"/>
    <property type="match status" value="1"/>
</dbReference>
<evidence type="ECO:0000256" key="1">
    <source>
        <dbReference type="SAM" id="MobiDB-lite"/>
    </source>
</evidence>
<dbReference type="Proteomes" id="UP000279307">
    <property type="component" value="Chromosome 7"/>
</dbReference>
<dbReference type="PROSITE" id="PS51029">
    <property type="entry name" value="MADF"/>
    <property type="match status" value="1"/>
</dbReference>
<dbReference type="OrthoDB" id="7553320at2759"/>
<protein>
    <recommendedName>
        <fullName evidence="2">MADF domain-containing protein</fullName>
    </recommendedName>
</protein>
<gene>
    <name evidence="3" type="ORF">DMN91_007473</name>
</gene>
<dbReference type="AlphaFoldDB" id="A0A3L8DLS0"/>
<reference evidence="3" key="2">
    <citation type="submission" date="2018-07" db="EMBL/GenBank/DDBJ databases">
        <authorList>
            <person name="Mckenzie S.K."/>
            <person name="Kronauer D.J.C."/>
        </authorList>
    </citation>
    <scope>NUCLEOTIDE SEQUENCE</scope>
    <source>
        <strain evidence="3">Clonal line C1</strain>
    </source>
</reference>
<feature type="domain" description="MADF" evidence="2">
    <location>
        <begin position="9"/>
        <end position="108"/>
    </location>
</feature>
<proteinExistence type="predicted"/>
<comment type="caution">
    <text evidence="3">The sequence shown here is derived from an EMBL/GenBank/DDBJ whole genome shotgun (WGS) entry which is preliminary data.</text>
</comment>
<reference evidence="3" key="1">
    <citation type="journal article" date="2018" name="Genome Res.">
        <title>The genomic architecture and molecular evolution of ant odorant receptors.</title>
        <authorList>
            <person name="McKenzie S.K."/>
            <person name="Kronauer D.J.C."/>
        </authorList>
    </citation>
    <scope>NUCLEOTIDE SEQUENCE [LARGE SCALE GENOMIC DNA]</scope>
    <source>
        <strain evidence="3">Clonal line C1</strain>
    </source>
</reference>